<organism evidence="1 2">
    <name type="scientific">Sporosarcina jeotgali</name>
    <dbReference type="NCBI Taxonomy" id="3020056"/>
    <lineage>
        <taxon>Bacteria</taxon>
        <taxon>Bacillati</taxon>
        <taxon>Bacillota</taxon>
        <taxon>Bacilli</taxon>
        <taxon>Bacillales</taxon>
        <taxon>Caryophanaceae</taxon>
        <taxon>Sporosarcina</taxon>
    </lineage>
</organism>
<dbReference type="EMBL" id="CP116341">
    <property type="protein sequence ID" value="WOV83908.1"/>
    <property type="molecule type" value="Genomic_DNA"/>
</dbReference>
<keyword evidence="2" id="KW-1185">Reference proteome</keyword>
<gene>
    <name evidence="1" type="ORF">PGH26_13645</name>
</gene>
<dbReference type="RefSeq" id="WP_323691596.1">
    <property type="nucleotide sequence ID" value="NZ_CP116341.1"/>
</dbReference>
<proteinExistence type="predicted"/>
<dbReference type="Proteomes" id="UP001303532">
    <property type="component" value="Chromosome"/>
</dbReference>
<evidence type="ECO:0000313" key="2">
    <source>
        <dbReference type="Proteomes" id="UP001303532"/>
    </source>
</evidence>
<accession>A0ABZ0KWF6</accession>
<protein>
    <submittedName>
        <fullName evidence="1">Uncharacterized protein</fullName>
    </submittedName>
</protein>
<name>A0ABZ0KWF6_9BACL</name>
<sequence length="93" mass="11077">MRNQEVRAFYHGTITPEQREVARMNHPLLKFYEGKERDQMKREGMTDRECDERIHLRMMLHPDPRIARLATPTMKLSADEINSVLRETRGLLL</sequence>
<evidence type="ECO:0000313" key="1">
    <source>
        <dbReference type="EMBL" id="WOV83908.1"/>
    </source>
</evidence>
<reference evidence="1 2" key="1">
    <citation type="submission" date="2023-01" db="EMBL/GenBank/DDBJ databases">
        <title>Sporosarcina sp. nov., isolated from Korean tranditional fermented seafood 'Jeotgal'.</title>
        <authorList>
            <person name="Yang A.-I."/>
        </authorList>
    </citation>
    <scope>NUCLEOTIDE SEQUENCE [LARGE SCALE GENOMIC DNA]</scope>
    <source>
        <strain evidence="1 2">B2O-1</strain>
    </source>
</reference>